<dbReference type="InterPro" id="IPR009731">
    <property type="entry name" value="P-like"/>
</dbReference>
<evidence type="ECO:0000313" key="1">
    <source>
        <dbReference type="EMBL" id="MBK1780578.1"/>
    </source>
</evidence>
<gene>
    <name evidence="1" type="ORF">JHL22_05050</name>
</gene>
<accession>A0ABS1ECH2</accession>
<dbReference type="Pfam" id="PF06992">
    <property type="entry name" value="Phage_lambda_P"/>
    <property type="match status" value="1"/>
</dbReference>
<keyword evidence="2" id="KW-1185">Reference proteome</keyword>
<organism evidence="1 2">
    <name type="scientific">Advenella mandrilli</name>
    <dbReference type="NCBI Taxonomy" id="2800330"/>
    <lineage>
        <taxon>Bacteria</taxon>
        <taxon>Pseudomonadati</taxon>
        <taxon>Pseudomonadota</taxon>
        <taxon>Betaproteobacteria</taxon>
        <taxon>Burkholderiales</taxon>
        <taxon>Alcaligenaceae</taxon>
    </lineage>
</organism>
<evidence type="ECO:0000313" key="2">
    <source>
        <dbReference type="Proteomes" id="UP000635316"/>
    </source>
</evidence>
<dbReference type="EMBL" id="JAENGP010000004">
    <property type="protein sequence ID" value="MBK1780578.1"/>
    <property type="molecule type" value="Genomic_DNA"/>
</dbReference>
<dbReference type="RefSeq" id="WP_200234593.1">
    <property type="nucleotide sequence ID" value="NZ_JAENGP010000004.1"/>
</dbReference>
<comment type="caution">
    <text evidence="1">The sequence shown here is derived from an EMBL/GenBank/DDBJ whole genome shotgun (WGS) entry which is preliminary data.</text>
</comment>
<name>A0ABS1ECH2_9BURK</name>
<reference evidence="1 2" key="1">
    <citation type="submission" date="2020-12" db="EMBL/GenBank/DDBJ databases">
        <authorList>
            <person name="Lu T."/>
            <person name="Wang Q."/>
            <person name="Han X."/>
        </authorList>
    </citation>
    <scope>NUCLEOTIDE SEQUENCE [LARGE SCALE GENOMIC DNA]</scope>
    <source>
        <strain evidence="1 2">WQ 585</strain>
    </source>
</reference>
<proteinExistence type="predicted"/>
<dbReference type="Proteomes" id="UP000635316">
    <property type="component" value="Unassembled WGS sequence"/>
</dbReference>
<sequence length="153" mass="17506">MSLIDHLYNRLDGMYTSKWRAAFPSIESIENWKAAWSDAFIERRLSPEQIKRGLANCLDLYDWPPSLAEFIKACEQKSRDEQITPIEDPAKLLERDIKPDPAKAEAVMKMARSQVNTPGSMEWVKPIMANPKNYASMAVKMAKQVAEKHRIAV</sequence>
<protein>
    <recommendedName>
        <fullName evidence="3">Replicative helicase inhibitor G39P N-terminal domain-containing protein</fullName>
    </recommendedName>
</protein>
<evidence type="ECO:0008006" key="3">
    <source>
        <dbReference type="Google" id="ProtNLM"/>
    </source>
</evidence>